<proteinExistence type="inferred from homology"/>
<dbReference type="Pfam" id="PF13041">
    <property type="entry name" value="PPR_2"/>
    <property type="match status" value="3"/>
</dbReference>
<dbReference type="GO" id="GO:0009451">
    <property type="term" value="P:RNA modification"/>
    <property type="evidence" value="ECO:0007669"/>
    <property type="project" value="InterPro"/>
</dbReference>
<comment type="similarity">
    <text evidence="1">Belongs to the PPR family. PCMP-H subfamily.</text>
</comment>
<dbReference type="FunFam" id="1.25.40.10:FF:000333">
    <property type="entry name" value="Pentatricopeptide repeat-containing protein"/>
    <property type="match status" value="1"/>
</dbReference>
<reference evidence="4 5" key="1">
    <citation type="submission" date="2023-12" db="EMBL/GenBank/DDBJ databases">
        <title>A high-quality genome assembly for Dillenia turbinata (Dilleniales).</title>
        <authorList>
            <person name="Chanderbali A."/>
        </authorList>
    </citation>
    <scope>NUCLEOTIDE SEQUENCE [LARGE SCALE GENOMIC DNA]</scope>
    <source>
        <strain evidence="4">LSX21</strain>
        <tissue evidence="4">Leaf</tissue>
    </source>
</reference>
<sequence length="546" mass="61886">MRRKQTDNISYLHQRSSLWQNCTNLQTLKQIHARMVINGFNSNRSALREIIYACAVALAGTMDYAHKLFSQISEPDFFMWNTMLRGSSQSPNPLNTILLYTQMEKSNILPDNYTFSFVLKACTRLYLVKLGHGVHARVVKYGFDSVTFVRNTLIYFHANCGDLRIASALFDGSGKDDVVVWSALTAGYARRGELGMARWLFDKMPVKDLVSWNVMITGYAKKGKMESARELFDRVPKRDVVSWNAMISGYVLSGCHEKAWDMFEEMRSVGERPDEVTVLGLVSACADSGDLNNGKKIHETLVEIIKNKKNLSTMIWNALIDMYAKCGSIESAQEIFRGITEKDVSTWNSMLVGLAFHGHNEQTIHLFSDMCRMRYKPNEISFVAVLVACSHAGKVEEGRRYFNLMRDQYGIEPNIKHYGCMVDMLGRAGLLNEAFKFVEAMEMEPNGIIWRTLLAACRIHGDVELGSLASEQLRKVRCNESGDYILLSNLYASHGEWDGVQKVRKLMDDGEVKKDPGHSLVEADSKPLLKFLLDSKPKVKSKRNEI</sequence>
<dbReference type="Proteomes" id="UP001370490">
    <property type="component" value="Unassembled WGS sequence"/>
</dbReference>
<evidence type="ECO:0000256" key="3">
    <source>
        <dbReference type="PROSITE-ProRule" id="PRU00708"/>
    </source>
</evidence>
<dbReference type="Pfam" id="PF12854">
    <property type="entry name" value="PPR_1"/>
    <property type="match status" value="1"/>
</dbReference>
<dbReference type="EMBL" id="JBAMMX010000027">
    <property type="protein sequence ID" value="KAK6913279.1"/>
    <property type="molecule type" value="Genomic_DNA"/>
</dbReference>
<feature type="repeat" description="PPR" evidence="3">
    <location>
        <begin position="177"/>
        <end position="207"/>
    </location>
</feature>
<dbReference type="Pfam" id="PF01535">
    <property type="entry name" value="PPR"/>
    <property type="match status" value="1"/>
</dbReference>
<dbReference type="FunFam" id="1.25.40.10:FF:000090">
    <property type="entry name" value="Pentatricopeptide repeat-containing protein, chloroplastic"/>
    <property type="match status" value="1"/>
</dbReference>
<dbReference type="PANTHER" id="PTHR47926">
    <property type="entry name" value="PENTATRICOPEPTIDE REPEAT-CONTAINING PROTEIN"/>
    <property type="match status" value="1"/>
</dbReference>
<keyword evidence="2" id="KW-0677">Repeat</keyword>
<dbReference type="SUPFAM" id="SSF48452">
    <property type="entry name" value="TPR-like"/>
    <property type="match status" value="1"/>
</dbReference>
<dbReference type="InterPro" id="IPR002885">
    <property type="entry name" value="PPR_rpt"/>
</dbReference>
<dbReference type="PANTHER" id="PTHR47926:SF391">
    <property type="entry name" value="TETRATRICOPEPTIDE-LIKE HELICAL DOMAIN SUPERFAMILY"/>
    <property type="match status" value="1"/>
</dbReference>
<feature type="repeat" description="PPR" evidence="3">
    <location>
        <begin position="343"/>
        <end position="377"/>
    </location>
</feature>
<feature type="repeat" description="PPR" evidence="3">
    <location>
        <begin position="239"/>
        <end position="273"/>
    </location>
</feature>
<dbReference type="FunFam" id="1.25.40.10:FF:000470">
    <property type="entry name" value="Pentatricopeptide repeat-containing protein At5g66520"/>
    <property type="match status" value="1"/>
</dbReference>
<dbReference type="AlphaFoldDB" id="A0AAN8UIE6"/>
<dbReference type="InterPro" id="IPR011990">
    <property type="entry name" value="TPR-like_helical_dom_sf"/>
</dbReference>
<evidence type="ECO:0000256" key="1">
    <source>
        <dbReference type="ARBA" id="ARBA00006643"/>
    </source>
</evidence>
<evidence type="ECO:0000313" key="5">
    <source>
        <dbReference type="Proteomes" id="UP001370490"/>
    </source>
</evidence>
<organism evidence="4 5">
    <name type="scientific">Dillenia turbinata</name>
    <dbReference type="NCBI Taxonomy" id="194707"/>
    <lineage>
        <taxon>Eukaryota</taxon>
        <taxon>Viridiplantae</taxon>
        <taxon>Streptophyta</taxon>
        <taxon>Embryophyta</taxon>
        <taxon>Tracheophyta</taxon>
        <taxon>Spermatophyta</taxon>
        <taxon>Magnoliopsida</taxon>
        <taxon>eudicotyledons</taxon>
        <taxon>Gunneridae</taxon>
        <taxon>Pentapetalae</taxon>
        <taxon>Dilleniales</taxon>
        <taxon>Dilleniaceae</taxon>
        <taxon>Dillenia</taxon>
    </lineage>
</organism>
<evidence type="ECO:0000256" key="2">
    <source>
        <dbReference type="ARBA" id="ARBA00022737"/>
    </source>
</evidence>
<dbReference type="Pfam" id="PF20431">
    <property type="entry name" value="E_motif"/>
    <property type="match status" value="1"/>
</dbReference>
<dbReference type="GO" id="GO:0003723">
    <property type="term" value="F:RNA binding"/>
    <property type="evidence" value="ECO:0007669"/>
    <property type="project" value="InterPro"/>
</dbReference>
<accession>A0AAN8UIE6</accession>
<feature type="repeat" description="PPR" evidence="3">
    <location>
        <begin position="208"/>
        <end position="238"/>
    </location>
</feature>
<dbReference type="Gene3D" id="1.25.40.10">
    <property type="entry name" value="Tetratricopeptide repeat domain"/>
    <property type="match status" value="4"/>
</dbReference>
<evidence type="ECO:0000313" key="4">
    <source>
        <dbReference type="EMBL" id="KAK6913279.1"/>
    </source>
</evidence>
<dbReference type="NCBIfam" id="TIGR00756">
    <property type="entry name" value="PPR"/>
    <property type="match status" value="3"/>
</dbReference>
<feature type="repeat" description="PPR" evidence="3">
    <location>
        <begin position="312"/>
        <end position="342"/>
    </location>
</feature>
<dbReference type="PROSITE" id="PS51375">
    <property type="entry name" value="PPR"/>
    <property type="match status" value="5"/>
</dbReference>
<keyword evidence="5" id="KW-1185">Reference proteome</keyword>
<name>A0AAN8UIE6_9MAGN</name>
<protein>
    <submittedName>
        <fullName evidence="4">Pentatricopeptide repeat</fullName>
    </submittedName>
</protein>
<comment type="caution">
    <text evidence="4">The sequence shown here is derived from an EMBL/GenBank/DDBJ whole genome shotgun (WGS) entry which is preliminary data.</text>
</comment>
<dbReference type="InterPro" id="IPR046848">
    <property type="entry name" value="E_motif"/>
</dbReference>
<gene>
    <name evidence="4" type="ORF">RJ641_022880</name>
</gene>
<dbReference type="InterPro" id="IPR046960">
    <property type="entry name" value="PPR_At4g14850-like_plant"/>
</dbReference>